<feature type="repeat" description="WD" evidence="5">
    <location>
        <begin position="224"/>
        <end position="265"/>
    </location>
</feature>
<dbReference type="GO" id="GO:0000472">
    <property type="term" value="P:endonucleolytic cleavage to generate mature 5'-end of SSU-rRNA from (SSU-rRNA, 5.8S rRNA, LSU-rRNA)"/>
    <property type="evidence" value="ECO:0007669"/>
    <property type="project" value="EnsemblFungi"/>
</dbReference>
<feature type="repeat" description="WD" evidence="5">
    <location>
        <begin position="317"/>
        <end position="358"/>
    </location>
</feature>
<evidence type="ECO:0000256" key="1">
    <source>
        <dbReference type="ARBA" id="ARBA00004123"/>
    </source>
</evidence>
<organism evidence="7 8">
    <name type="scientific">Cyphellophora europaea (strain CBS 101466)</name>
    <name type="common">Phialophora europaea</name>
    <dbReference type="NCBI Taxonomy" id="1220924"/>
    <lineage>
        <taxon>Eukaryota</taxon>
        <taxon>Fungi</taxon>
        <taxon>Dikarya</taxon>
        <taxon>Ascomycota</taxon>
        <taxon>Pezizomycotina</taxon>
        <taxon>Eurotiomycetes</taxon>
        <taxon>Chaetothyriomycetidae</taxon>
        <taxon>Chaetothyriales</taxon>
        <taxon>Cyphellophoraceae</taxon>
        <taxon>Cyphellophora</taxon>
    </lineage>
</organism>
<name>W2RS01_CYPE1</name>
<dbReference type="InParanoid" id="W2RS01"/>
<dbReference type="GO" id="GO:0034511">
    <property type="term" value="F:U3 snoRNA binding"/>
    <property type="evidence" value="ECO:0007669"/>
    <property type="project" value="EnsemblFungi"/>
</dbReference>
<evidence type="ECO:0000256" key="2">
    <source>
        <dbReference type="ARBA" id="ARBA00022574"/>
    </source>
</evidence>
<dbReference type="InterPro" id="IPR036322">
    <property type="entry name" value="WD40_repeat_dom_sf"/>
</dbReference>
<dbReference type="PANTHER" id="PTHR19865">
    <property type="entry name" value="U3 SMALL NUCLEOLAR RNA INTERACTING PROTEIN 2"/>
    <property type="match status" value="1"/>
</dbReference>
<dbReference type="GO" id="GO:0000447">
    <property type="term" value="P:endonucleolytic cleavage in ITS1 to separate SSU-rRNA from 5.8S rRNA and LSU-rRNA from tricistronic rRNA transcript (SSU-rRNA, 5.8S rRNA, LSU-rRNA)"/>
    <property type="evidence" value="ECO:0007669"/>
    <property type="project" value="EnsemblFungi"/>
</dbReference>
<proteinExistence type="predicted"/>
<accession>W2RS01</accession>
<feature type="repeat" description="WD" evidence="5">
    <location>
        <begin position="447"/>
        <end position="481"/>
    </location>
</feature>
<dbReference type="STRING" id="1220924.W2RS01"/>
<evidence type="ECO:0000313" key="8">
    <source>
        <dbReference type="Proteomes" id="UP000030752"/>
    </source>
</evidence>
<dbReference type="PANTHER" id="PTHR19865:SF0">
    <property type="entry name" value="U3 SMALL NUCLEOLAR RNA-INTERACTING PROTEIN 2"/>
    <property type="match status" value="1"/>
</dbReference>
<comment type="subcellular location">
    <subcellularLocation>
        <location evidence="1">Nucleus</location>
    </subcellularLocation>
</comment>
<evidence type="ECO:0000256" key="6">
    <source>
        <dbReference type="SAM" id="MobiDB-lite"/>
    </source>
</evidence>
<protein>
    <submittedName>
        <fullName evidence="7">Uncharacterized protein</fullName>
    </submittedName>
</protein>
<keyword evidence="2 5" id="KW-0853">WD repeat</keyword>
<keyword evidence="3" id="KW-0677">Repeat</keyword>
<feature type="region of interest" description="Disordered" evidence="6">
    <location>
        <begin position="498"/>
        <end position="529"/>
    </location>
</feature>
<dbReference type="InterPro" id="IPR001680">
    <property type="entry name" value="WD40_rpt"/>
</dbReference>
<dbReference type="FunCoup" id="W2RS01">
    <property type="interactions" value="990"/>
</dbReference>
<dbReference type="EMBL" id="KB822722">
    <property type="protein sequence ID" value="ETN38484.1"/>
    <property type="molecule type" value="Genomic_DNA"/>
</dbReference>
<dbReference type="PROSITE" id="PS50294">
    <property type="entry name" value="WD_REPEATS_REGION"/>
    <property type="match status" value="1"/>
</dbReference>
<dbReference type="GeneID" id="19973858"/>
<dbReference type="GO" id="GO:0000480">
    <property type="term" value="P:endonucleolytic cleavage in 5'-ETS of tricistronic rRNA transcript (SSU-rRNA, 5.8S rRNA, LSU-rRNA)"/>
    <property type="evidence" value="ECO:0007669"/>
    <property type="project" value="EnsemblFungi"/>
</dbReference>
<dbReference type="SMART" id="SM00320">
    <property type="entry name" value="WD40"/>
    <property type="match status" value="6"/>
</dbReference>
<dbReference type="HOGENOM" id="CLU_014017_1_0_1"/>
<dbReference type="InterPro" id="IPR015943">
    <property type="entry name" value="WD40/YVTN_repeat-like_dom_sf"/>
</dbReference>
<dbReference type="GO" id="GO:0031428">
    <property type="term" value="C:box C/D methylation guide snoRNP complex"/>
    <property type="evidence" value="ECO:0007669"/>
    <property type="project" value="EnsemblFungi"/>
</dbReference>
<dbReference type="VEuPathDB" id="FungiDB:HMPREF1541_06519"/>
<dbReference type="InterPro" id="IPR039241">
    <property type="entry name" value="Rrp9-like"/>
</dbReference>
<reference evidence="7 8" key="1">
    <citation type="submission" date="2013-03" db="EMBL/GenBank/DDBJ databases">
        <title>The Genome Sequence of Phialophora europaea CBS 101466.</title>
        <authorList>
            <consortium name="The Broad Institute Genomics Platform"/>
            <person name="Cuomo C."/>
            <person name="de Hoog S."/>
            <person name="Gorbushina A."/>
            <person name="Walker B."/>
            <person name="Young S.K."/>
            <person name="Zeng Q."/>
            <person name="Gargeya S."/>
            <person name="Fitzgerald M."/>
            <person name="Haas B."/>
            <person name="Abouelleil A."/>
            <person name="Allen A.W."/>
            <person name="Alvarado L."/>
            <person name="Arachchi H.M."/>
            <person name="Berlin A.M."/>
            <person name="Chapman S.B."/>
            <person name="Gainer-Dewar J."/>
            <person name="Goldberg J."/>
            <person name="Griggs A."/>
            <person name="Gujja S."/>
            <person name="Hansen M."/>
            <person name="Howarth C."/>
            <person name="Imamovic A."/>
            <person name="Ireland A."/>
            <person name="Larimer J."/>
            <person name="McCowan C."/>
            <person name="Murphy C."/>
            <person name="Pearson M."/>
            <person name="Poon T.W."/>
            <person name="Priest M."/>
            <person name="Roberts A."/>
            <person name="Saif S."/>
            <person name="Shea T."/>
            <person name="Sisk P."/>
            <person name="Sykes S."/>
            <person name="Wortman J."/>
            <person name="Nusbaum C."/>
            <person name="Birren B."/>
        </authorList>
    </citation>
    <scope>NUCLEOTIDE SEQUENCE [LARGE SCALE GENOMIC DNA]</scope>
    <source>
        <strain evidence="7 8">CBS 101466</strain>
    </source>
</reference>
<dbReference type="eggNOG" id="KOG0299">
    <property type="taxonomic scope" value="Eukaryota"/>
</dbReference>
<dbReference type="OrthoDB" id="189968at2759"/>
<dbReference type="PROSITE" id="PS50082">
    <property type="entry name" value="WD_REPEATS_2"/>
    <property type="match status" value="3"/>
</dbReference>
<keyword evidence="8" id="KW-1185">Reference proteome</keyword>
<dbReference type="Pfam" id="PF00400">
    <property type="entry name" value="WD40"/>
    <property type="match status" value="3"/>
</dbReference>
<keyword evidence="4" id="KW-0539">Nucleus</keyword>
<gene>
    <name evidence="7" type="ORF">HMPREF1541_06519</name>
</gene>
<evidence type="ECO:0000256" key="5">
    <source>
        <dbReference type="PROSITE-ProRule" id="PRU00221"/>
    </source>
</evidence>
<sequence>MSSFFTVPASQKKRKRADERVSKPSKRRDVEKPKRASEPERKAPRARDEQRDESISGSDTDEEIIDDEGSLDESEASSEEDETAAERRVRLAQRYLNNIREEVQEVGFDAKDLDDDLIASRLRQDVDEAKGRQFRLIASKLDFKNASHCAFRADTQSTTAVAVCQPYAYTVSKDKTLIKWRLRAPQEWGDKNGRPSTKPHFGKRRPEQMAYVKGVKIRAQEKGQHGHKGPIVSVAASPDGQFVVTGGQDRMLIVWAAEDLRPLKTFTTHRDSVLGVAFAPGHSQTSLGQQLFSASADRSIKTYSLAGEESLAYVETLFGHQDHVPAVSALAVDQCVSVGARDRSARLWQVVDETQLKFLGDSSSKEAYHTGSLDCVAALPPHHFVTGSDAGAISLWSQHKKKSLFTIQTAHGVVEPQPFEQVTSEADLKVIEEQKKHDTRRPIPRPVTALVALPGTDVILSGSWDGWIRIWKLSDDKRSLMPLGVLGNEGRAACGVDGVEEGSGPALTNGDGGSFHTADGSESEPSGPIRGVINGLAVFERRKELKDAFGVTREGETLGLCVVAGIGKESRLGRQLTLNKGRNGAMVFEVSMDSAVSVS</sequence>
<dbReference type="SUPFAM" id="SSF50978">
    <property type="entry name" value="WD40 repeat-like"/>
    <property type="match status" value="1"/>
</dbReference>
<evidence type="ECO:0000256" key="3">
    <source>
        <dbReference type="ARBA" id="ARBA00022737"/>
    </source>
</evidence>
<evidence type="ECO:0000256" key="4">
    <source>
        <dbReference type="ARBA" id="ARBA00023242"/>
    </source>
</evidence>
<evidence type="ECO:0000313" key="7">
    <source>
        <dbReference type="EMBL" id="ETN38484.1"/>
    </source>
</evidence>
<dbReference type="Gene3D" id="2.130.10.10">
    <property type="entry name" value="YVTN repeat-like/Quinoprotein amine dehydrogenase"/>
    <property type="match status" value="1"/>
</dbReference>
<dbReference type="GO" id="GO:0032040">
    <property type="term" value="C:small-subunit processome"/>
    <property type="evidence" value="ECO:0007669"/>
    <property type="project" value="EnsemblFungi"/>
</dbReference>
<feature type="compositionally biased region" description="Acidic residues" evidence="6">
    <location>
        <begin position="59"/>
        <end position="83"/>
    </location>
</feature>
<feature type="compositionally biased region" description="Basic and acidic residues" evidence="6">
    <location>
        <begin position="16"/>
        <end position="54"/>
    </location>
</feature>
<dbReference type="RefSeq" id="XP_008719073.1">
    <property type="nucleotide sequence ID" value="XM_008720851.1"/>
</dbReference>
<dbReference type="Proteomes" id="UP000030752">
    <property type="component" value="Unassembled WGS sequence"/>
</dbReference>
<feature type="region of interest" description="Disordered" evidence="6">
    <location>
        <begin position="1"/>
        <end position="86"/>
    </location>
</feature>
<dbReference type="AlphaFoldDB" id="W2RS01"/>